<accession>A0A8J2PU50</accession>
<dbReference type="Proteomes" id="UP000708208">
    <property type="component" value="Unassembled WGS sequence"/>
</dbReference>
<dbReference type="OrthoDB" id="19182at2759"/>
<keyword evidence="2" id="KW-1185">Reference proteome</keyword>
<comment type="caution">
    <text evidence="1">The sequence shown here is derived from an EMBL/GenBank/DDBJ whole genome shotgun (WGS) entry which is preliminary data.</text>
</comment>
<name>A0A8J2PU50_9HEXA</name>
<dbReference type="EMBL" id="CAJVCH010546103">
    <property type="protein sequence ID" value="CAG7828086.1"/>
    <property type="molecule type" value="Genomic_DNA"/>
</dbReference>
<dbReference type="AlphaFoldDB" id="A0A8J2PU50"/>
<reference evidence="1" key="1">
    <citation type="submission" date="2021-06" db="EMBL/GenBank/DDBJ databases">
        <authorList>
            <person name="Hodson N. C."/>
            <person name="Mongue J. A."/>
            <person name="Jaron S. K."/>
        </authorList>
    </citation>
    <scope>NUCLEOTIDE SEQUENCE</scope>
</reference>
<organism evidence="1 2">
    <name type="scientific">Allacma fusca</name>
    <dbReference type="NCBI Taxonomy" id="39272"/>
    <lineage>
        <taxon>Eukaryota</taxon>
        <taxon>Metazoa</taxon>
        <taxon>Ecdysozoa</taxon>
        <taxon>Arthropoda</taxon>
        <taxon>Hexapoda</taxon>
        <taxon>Collembola</taxon>
        <taxon>Symphypleona</taxon>
        <taxon>Sminthuridae</taxon>
        <taxon>Allacma</taxon>
    </lineage>
</organism>
<proteinExistence type="predicted"/>
<evidence type="ECO:0000313" key="1">
    <source>
        <dbReference type="EMBL" id="CAG7828086.1"/>
    </source>
</evidence>
<feature type="non-terminal residue" evidence="1">
    <location>
        <position position="193"/>
    </location>
</feature>
<protein>
    <submittedName>
        <fullName evidence="1">Uncharacterized protein</fullName>
    </submittedName>
</protein>
<gene>
    <name evidence="1" type="ORF">AFUS01_LOCUS38037</name>
</gene>
<sequence length="193" mass="21328">PQLQDGVRNHVRNLATTFQGFRDYLNNQLAALVASGRSRANVSFEALLQDLTLVGLGPNHLQQLQTDVSNLNEIVLGINLQGQFPEFRTKVQVMRYLSNALILLSTLWDGHPNEFLNTNSYVVRLCQPTLVEPDEEDAEGIEYQLDDIELKLICMNPAVTFKCTTDAHSVIMASGTLSPLASSTLELGIPFAT</sequence>
<evidence type="ECO:0000313" key="2">
    <source>
        <dbReference type="Proteomes" id="UP000708208"/>
    </source>
</evidence>
<feature type="non-terminal residue" evidence="1">
    <location>
        <position position="1"/>
    </location>
</feature>